<accession>A0AC34FKZ5</accession>
<sequence length="96" mass="11343">MDNRNDDGPNEGRDFRENSGCFNPGEGRQVCDKRGPDTDGSFDPREREGGDRQFRDDRESRFEGDNGPDGFERREFDRDDSNNRDDEERRHNRRDD</sequence>
<organism evidence="1 2">
    <name type="scientific">Panagrolaimus sp. ES5</name>
    <dbReference type="NCBI Taxonomy" id="591445"/>
    <lineage>
        <taxon>Eukaryota</taxon>
        <taxon>Metazoa</taxon>
        <taxon>Ecdysozoa</taxon>
        <taxon>Nematoda</taxon>
        <taxon>Chromadorea</taxon>
        <taxon>Rhabditida</taxon>
        <taxon>Tylenchina</taxon>
        <taxon>Panagrolaimomorpha</taxon>
        <taxon>Panagrolaimoidea</taxon>
        <taxon>Panagrolaimidae</taxon>
        <taxon>Panagrolaimus</taxon>
    </lineage>
</organism>
<protein>
    <submittedName>
        <fullName evidence="2">Uncharacterized protein</fullName>
    </submittedName>
</protein>
<name>A0AC34FKZ5_9BILA</name>
<proteinExistence type="predicted"/>
<evidence type="ECO:0000313" key="2">
    <source>
        <dbReference type="WBParaSite" id="ES5_v2.g17767.t1"/>
    </source>
</evidence>
<evidence type="ECO:0000313" key="1">
    <source>
        <dbReference type="Proteomes" id="UP000887579"/>
    </source>
</evidence>
<dbReference type="Proteomes" id="UP000887579">
    <property type="component" value="Unplaced"/>
</dbReference>
<dbReference type="WBParaSite" id="ES5_v2.g17767.t1">
    <property type="protein sequence ID" value="ES5_v2.g17767.t1"/>
    <property type="gene ID" value="ES5_v2.g17767"/>
</dbReference>
<reference evidence="2" key="1">
    <citation type="submission" date="2022-11" db="UniProtKB">
        <authorList>
            <consortium name="WormBaseParasite"/>
        </authorList>
    </citation>
    <scope>IDENTIFICATION</scope>
</reference>